<evidence type="ECO:0000256" key="11">
    <source>
        <dbReference type="PROSITE-ProRule" id="PRU01032"/>
    </source>
</evidence>
<dbReference type="AlphaFoldDB" id="A0AAD6X422"/>
<feature type="binding site" evidence="11">
    <location>
        <position position="532"/>
    </location>
    <ligand>
        <name>Ca(2+)</name>
        <dbReference type="ChEBI" id="CHEBI:29108"/>
    </ligand>
</feature>
<feature type="region of interest" description="Disordered" evidence="12">
    <location>
        <begin position="186"/>
        <end position="205"/>
    </location>
</feature>
<evidence type="ECO:0000256" key="13">
    <source>
        <dbReference type="SAM" id="SignalP"/>
    </source>
</evidence>
<dbReference type="PANTHER" id="PTHR14218">
    <property type="entry name" value="PROTEASE S8 TRIPEPTIDYL PEPTIDASE I CLN2"/>
    <property type="match status" value="1"/>
</dbReference>
<evidence type="ECO:0000256" key="8">
    <source>
        <dbReference type="ARBA" id="ARBA00022825"/>
    </source>
</evidence>
<feature type="active site" description="Charge relay system" evidence="11">
    <location>
        <position position="491"/>
    </location>
</feature>
<evidence type="ECO:0000256" key="1">
    <source>
        <dbReference type="ARBA" id="ARBA00001910"/>
    </source>
</evidence>
<keyword evidence="9 11" id="KW-0106">Calcium</keyword>
<dbReference type="SUPFAM" id="SSF52743">
    <property type="entry name" value="Subtilisin-like"/>
    <property type="match status" value="1"/>
</dbReference>
<organism evidence="15 16">
    <name type="scientific">Mycena alexandri</name>
    <dbReference type="NCBI Taxonomy" id="1745969"/>
    <lineage>
        <taxon>Eukaryota</taxon>
        <taxon>Fungi</taxon>
        <taxon>Dikarya</taxon>
        <taxon>Basidiomycota</taxon>
        <taxon>Agaricomycotina</taxon>
        <taxon>Agaricomycetes</taxon>
        <taxon>Agaricomycetidae</taxon>
        <taxon>Agaricales</taxon>
        <taxon>Marasmiineae</taxon>
        <taxon>Mycenaceae</taxon>
        <taxon>Mycena</taxon>
    </lineage>
</organism>
<keyword evidence="5 11" id="KW-0645">Protease</keyword>
<dbReference type="InterPro" id="IPR015366">
    <property type="entry name" value="S53_propep"/>
</dbReference>
<dbReference type="SUPFAM" id="SSF54897">
    <property type="entry name" value="Protease propeptides/inhibitors"/>
    <property type="match status" value="1"/>
</dbReference>
<evidence type="ECO:0000259" key="14">
    <source>
        <dbReference type="PROSITE" id="PS51695"/>
    </source>
</evidence>
<comment type="cofactor">
    <cofactor evidence="11">
        <name>Ca(2+)</name>
        <dbReference type="ChEBI" id="CHEBI:29108"/>
    </cofactor>
    <text evidence="11">Binds 1 Ca(2+) ion per subunit.</text>
</comment>
<dbReference type="InterPro" id="IPR036852">
    <property type="entry name" value="Peptidase_S8/S53_dom_sf"/>
</dbReference>
<dbReference type="Proteomes" id="UP001218188">
    <property type="component" value="Unassembled WGS sequence"/>
</dbReference>
<dbReference type="Gene3D" id="3.40.50.200">
    <property type="entry name" value="Peptidase S8/S53 domain"/>
    <property type="match status" value="1"/>
</dbReference>
<evidence type="ECO:0000256" key="4">
    <source>
        <dbReference type="ARBA" id="ARBA00012462"/>
    </source>
</evidence>
<feature type="binding site" evidence="11">
    <location>
        <position position="555"/>
    </location>
    <ligand>
        <name>Ca(2+)</name>
        <dbReference type="ChEBI" id="CHEBI:29108"/>
    </ligand>
</feature>
<gene>
    <name evidence="15" type="ORF">C8F04DRAFT_1260365</name>
</gene>
<feature type="active site" description="Charge relay system" evidence="11">
    <location>
        <position position="285"/>
    </location>
</feature>
<evidence type="ECO:0000256" key="5">
    <source>
        <dbReference type="ARBA" id="ARBA00022670"/>
    </source>
</evidence>
<dbReference type="GO" id="GO:0008240">
    <property type="term" value="F:tripeptidyl-peptidase activity"/>
    <property type="evidence" value="ECO:0007669"/>
    <property type="project" value="UniProtKB-EC"/>
</dbReference>
<dbReference type="InterPro" id="IPR030400">
    <property type="entry name" value="Sedolisin_dom"/>
</dbReference>
<dbReference type="EC" id="3.4.14.10" evidence="4"/>
<dbReference type="EMBL" id="JARJCM010000060">
    <property type="protein sequence ID" value="KAJ7034101.1"/>
    <property type="molecule type" value="Genomic_DNA"/>
</dbReference>
<dbReference type="GO" id="GO:0004252">
    <property type="term" value="F:serine-type endopeptidase activity"/>
    <property type="evidence" value="ECO:0007669"/>
    <property type="project" value="UniProtKB-UniRule"/>
</dbReference>
<dbReference type="SMART" id="SM00944">
    <property type="entry name" value="Pro-kuma_activ"/>
    <property type="match status" value="1"/>
</dbReference>
<evidence type="ECO:0000256" key="12">
    <source>
        <dbReference type="SAM" id="MobiDB-lite"/>
    </source>
</evidence>
<evidence type="ECO:0000313" key="16">
    <source>
        <dbReference type="Proteomes" id="UP001218188"/>
    </source>
</evidence>
<evidence type="ECO:0000256" key="6">
    <source>
        <dbReference type="ARBA" id="ARBA00022723"/>
    </source>
</evidence>
<evidence type="ECO:0000256" key="7">
    <source>
        <dbReference type="ARBA" id="ARBA00022801"/>
    </source>
</evidence>
<dbReference type="CDD" id="cd04056">
    <property type="entry name" value="Peptidases_S53"/>
    <property type="match status" value="1"/>
</dbReference>
<reference evidence="15" key="1">
    <citation type="submission" date="2023-03" db="EMBL/GenBank/DDBJ databases">
        <title>Massive genome expansion in bonnet fungi (Mycena s.s.) driven by repeated elements and novel gene families across ecological guilds.</title>
        <authorList>
            <consortium name="Lawrence Berkeley National Laboratory"/>
            <person name="Harder C.B."/>
            <person name="Miyauchi S."/>
            <person name="Viragh M."/>
            <person name="Kuo A."/>
            <person name="Thoen E."/>
            <person name="Andreopoulos B."/>
            <person name="Lu D."/>
            <person name="Skrede I."/>
            <person name="Drula E."/>
            <person name="Henrissat B."/>
            <person name="Morin E."/>
            <person name="Kohler A."/>
            <person name="Barry K."/>
            <person name="LaButti K."/>
            <person name="Morin E."/>
            <person name="Salamov A."/>
            <person name="Lipzen A."/>
            <person name="Mereny Z."/>
            <person name="Hegedus B."/>
            <person name="Baldrian P."/>
            <person name="Stursova M."/>
            <person name="Weitz H."/>
            <person name="Taylor A."/>
            <person name="Grigoriev I.V."/>
            <person name="Nagy L.G."/>
            <person name="Martin F."/>
            <person name="Kauserud H."/>
        </authorList>
    </citation>
    <scope>NUCLEOTIDE SEQUENCE</scope>
    <source>
        <strain evidence="15">CBHHK200</strain>
    </source>
</reference>
<evidence type="ECO:0000256" key="3">
    <source>
        <dbReference type="ARBA" id="ARBA00004239"/>
    </source>
</evidence>
<comment type="function">
    <text evidence="2">Secreted tripeptidyl-peptidase which degrades proteins at acidic pHs and is involved in virulence.</text>
</comment>
<keyword evidence="10" id="KW-0865">Zymogen</keyword>
<dbReference type="PANTHER" id="PTHR14218:SF10">
    <property type="entry name" value="PEPTIDASE S53 DOMAIN-CONTAINING PROTEIN"/>
    <property type="match status" value="1"/>
</dbReference>
<evidence type="ECO:0000256" key="10">
    <source>
        <dbReference type="ARBA" id="ARBA00023145"/>
    </source>
</evidence>
<proteinExistence type="predicted"/>
<dbReference type="GO" id="GO:0006508">
    <property type="term" value="P:proteolysis"/>
    <property type="evidence" value="ECO:0007669"/>
    <property type="project" value="UniProtKB-KW"/>
</dbReference>
<comment type="catalytic activity">
    <reaction evidence="1">
        <text>Release of an N-terminal tripeptide from a polypeptide.</text>
        <dbReference type="EC" id="3.4.14.10"/>
    </reaction>
</comment>
<dbReference type="CDD" id="cd11377">
    <property type="entry name" value="Pro-peptidase_S53"/>
    <property type="match status" value="1"/>
</dbReference>
<dbReference type="PROSITE" id="PS51695">
    <property type="entry name" value="SEDOLISIN"/>
    <property type="match status" value="1"/>
</dbReference>
<dbReference type="GO" id="GO:0046872">
    <property type="term" value="F:metal ion binding"/>
    <property type="evidence" value="ECO:0007669"/>
    <property type="project" value="UniProtKB-UniRule"/>
</dbReference>
<comment type="subcellular location">
    <subcellularLocation>
        <location evidence="3">Secreted</location>
        <location evidence="3">Extracellular space</location>
    </subcellularLocation>
</comment>
<protein>
    <recommendedName>
        <fullName evidence="4">tripeptidyl-peptidase II</fullName>
        <ecNumber evidence="4">3.4.14.10</ecNumber>
    </recommendedName>
</protein>
<keyword evidence="8 11" id="KW-0720">Serine protease</keyword>
<accession>A0AAD6X422</accession>
<dbReference type="InterPro" id="IPR000209">
    <property type="entry name" value="Peptidase_S8/S53_dom"/>
</dbReference>
<feature type="chain" id="PRO_5041962278" description="tripeptidyl-peptidase II" evidence="13">
    <location>
        <begin position="19"/>
        <end position="577"/>
    </location>
</feature>
<evidence type="ECO:0000256" key="9">
    <source>
        <dbReference type="ARBA" id="ARBA00022837"/>
    </source>
</evidence>
<dbReference type="GO" id="GO:0005576">
    <property type="term" value="C:extracellular region"/>
    <property type="evidence" value="ECO:0007669"/>
    <property type="project" value="UniProtKB-SubCell"/>
</dbReference>
<keyword evidence="7 11" id="KW-0378">Hydrolase</keyword>
<sequence length="577" mass="60197">MSFRALLAFLVILSVASGLSVASERMVVQHSRQSAPAGFVSQGAAPATETLNIRLALASNNLAGLQQKLVSVSTPGSSEFRQWLSKDEVTSYVQPSAETVAAFNTWASANGILPGATSPHGDWVSISVPVSKANTLFAAKFEVFTHPDIKSNLVRTLSVSLPSELVGHVDVIHPSTDFVHTSPRVASIQTHKGRPPPTKSCDTSVGSGRITPACLQDLYGIPSTPATQRNNSLVVTGFSNIFAETADLSSFLKQFRPDIPSNTTFSLLSVDNGENPQGAGDGGGEANLDIQYTLGIATGVPIQFLSAGVHNATFEDFVQDALDTITFLQGAEDPPTVVSISYGSREEDFGQAFATKICDALQGLTARGVSVLAASGDEGARGATVNPNATDPCLQNNFLPEFPAACTWVTAVGATVGIPEKAANFSGGGFSVFFPTPDYQKTAVSGFLHALPQNFSGTFNKTGRAIPDVAMQGVNYEIVNNNVTMAVTGTSASTPAFASIIALINDRLIAAGKPVLGFLNPFLYASQSAFTDITVGHNSGLVCPASTPAFDATTGWDPLSGVGTPLFDKLLAAAFKA</sequence>
<keyword evidence="13" id="KW-0732">Signal</keyword>
<feature type="binding site" evidence="11">
    <location>
        <position position="533"/>
    </location>
    <ligand>
        <name>Ca(2+)</name>
        <dbReference type="ChEBI" id="CHEBI:29108"/>
    </ligand>
</feature>
<feature type="signal peptide" evidence="13">
    <location>
        <begin position="1"/>
        <end position="18"/>
    </location>
</feature>
<evidence type="ECO:0000313" key="15">
    <source>
        <dbReference type="EMBL" id="KAJ7034101.1"/>
    </source>
</evidence>
<feature type="domain" description="Peptidase S53" evidence="14">
    <location>
        <begin position="209"/>
        <end position="577"/>
    </location>
</feature>
<feature type="active site" description="Charge relay system" evidence="11">
    <location>
        <position position="289"/>
    </location>
</feature>
<comment type="caution">
    <text evidence="15">The sequence shown here is derived from an EMBL/GenBank/DDBJ whole genome shotgun (WGS) entry which is preliminary data.</text>
</comment>
<dbReference type="Pfam" id="PF09286">
    <property type="entry name" value="Pro-kuma_activ"/>
    <property type="match status" value="1"/>
</dbReference>
<name>A0AAD6X422_9AGAR</name>
<evidence type="ECO:0000256" key="2">
    <source>
        <dbReference type="ARBA" id="ARBA00002451"/>
    </source>
</evidence>
<dbReference type="InterPro" id="IPR050819">
    <property type="entry name" value="Tripeptidyl-peptidase_I"/>
</dbReference>
<dbReference type="Pfam" id="PF00082">
    <property type="entry name" value="Peptidase_S8"/>
    <property type="match status" value="1"/>
</dbReference>
<keyword evidence="6 11" id="KW-0479">Metal-binding</keyword>
<feature type="binding site" evidence="11">
    <location>
        <position position="557"/>
    </location>
    <ligand>
        <name>Ca(2+)</name>
        <dbReference type="ChEBI" id="CHEBI:29108"/>
    </ligand>
</feature>
<keyword evidence="16" id="KW-1185">Reference proteome</keyword>